<dbReference type="GO" id="GO:0016787">
    <property type="term" value="F:hydrolase activity"/>
    <property type="evidence" value="ECO:0007669"/>
    <property type="project" value="UniProtKB-KW"/>
</dbReference>
<comment type="caution">
    <text evidence="3">The sequence shown here is derived from an EMBL/GenBank/DDBJ whole genome shotgun (WGS) entry which is preliminary data.</text>
</comment>
<keyword evidence="1" id="KW-0378">Hydrolase</keyword>
<dbReference type="SUPFAM" id="SSF55811">
    <property type="entry name" value="Nudix"/>
    <property type="match status" value="1"/>
</dbReference>
<dbReference type="PANTHER" id="PTHR43736:SF1">
    <property type="entry name" value="DIHYDRONEOPTERIN TRIPHOSPHATE DIPHOSPHATASE"/>
    <property type="match status" value="1"/>
</dbReference>
<dbReference type="PROSITE" id="PS00893">
    <property type="entry name" value="NUDIX_BOX"/>
    <property type="match status" value="1"/>
</dbReference>
<keyword evidence="4" id="KW-1185">Reference proteome</keyword>
<dbReference type="Pfam" id="PF00293">
    <property type="entry name" value="NUDIX"/>
    <property type="match status" value="1"/>
</dbReference>
<dbReference type="PANTHER" id="PTHR43736">
    <property type="entry name" value="ADP-RIBOSE PYROPHOSPHATASE"/>
    <property type="match status" value="1"/>
</dbReference>
<dbReference type="EMBL" id="FNCA01000002">
    <property type="protein sequence ID" value="SDF56516.1"/>
    <property type="molecule type" value="Genomic_DNA"/>
</dbReference>
<dbReference type="PRINTS" id="PR00502">
    <property type="entry name" value="NUDIXFAMILY"/>
</dbReference>
<gene>
    <name evidence="3" type="ORF">SAMN04488589_0896</name>
</gene>
<proteinExistence type="predicted"/>
<evidence type="ECO:0000313" key="4">
    <source>
        <dbReference type="Proteomes" id="UP000199259"/>
    </source>
</evidence>
<organism evidence="3 4">
    <name type="scientific">Methanolobus vulcani</name>
    <dbReference type="NCBI Taxonomy" id="38026"/>
    <lineage>
        <taxon>Archaea</taxon>
        <taxon>Methanobacteriati</taxon>
        <taxon>Methanobacteriota</taxon>
        <taxon>Stenosarchaea group</taxon>
        <taxon>Methanomicrobia</taxon>
        <taxon>Methanosarcinales</taxon>
        <taxon>Methanosarcinaceae</taxon>
        <taxon>Methanolobus</taxon>
    </lineage>
</organism>
<dbReference type="Proteomes" id="UP000199259">
    <property type="component" value="Unassembled WGS sequence"/>
</dbReference>
<reference evidence="3 4" key="1">
    <citation type="submission" date="2016-10" db="EMBL/GenBank/DDBJ databases">
        <authorList>
            <person name="Varghese N."/>
            <person name="Submissions S."/>
        </authorList>
    </citation>
    <scope>NUCLEOTIDE SEQUENCE [LARGE SCALE GENOMIC DNA]</scope>
    <source>
        <strain evidence="3 4">PL 12/M</strain>
    </source>
</reference>
<sequence>MPPNTPKLTVDAVIIFNEKIVLIQRKNPPFQGKFALPGGFVDIGETTEEAVVREVLEETGLTIEIVKLLGVYSEPSRDPRGHTVSVVYLTMGDGVPRANSDARAVQLFSLSDIPQMAFDHNLIIDNARSDIYGILSRM</sequence>
<evidence type="ECO:0000313" key="3">
    <source>
        <dbReference type="EMBL" id="SDF56516.1"/>
    </source>
</evidence>
<accession>A0A7Z7AYU4</accession>
<dbReference type="InterPro" id="IPR020476">
    <property type="entry name" value="Nudix_hydrolase"/>
</dbReference>
<evidence type="ECO:0000256" key="1">
    <source>
        <dbReference type="ARBA" id="ARBA00022801"/>
    </source>
</evidence>
<dbReference type="PROSITE" id="PS51462">
    <property type="entry name" value="NUDIX"/>
    <property type="match status" value="1"/>
</dbReference>
<name>A0A7Z7AYU4_9EURY</name>
<evidence type="ECO:0000259" key="2">
    <source>
        <dbReference type="PROSITE" id="PS51462"/>
    </source>
</evidence>
<dbReference type="AlphaFoldDB" id="A0A7Z7AYU4"/>
<dbReference type="RefSeq" id="WP_091709218.1">
    <property type="nucleotide sequence ID" value="NZ_FNCA01000002.1"/>
</dbReference>
<feature type="domain" description="Nudix hydrolase" evidence="2">
    <location>
        <begin position="5"/>
        <end position="132"/>
    </location>
</feature>
<dbReference type="InterPro" id="IPR000086">
    <property type="entry name" value="NUDIX_hydrolase_dom"/>
</dbReference>
<protein>
    <submittedName>
        <fullName evidence="3">8-oxo-dGTP diphosphatase</fullName>
    </submittedName>
</protein>
<dbReference type="OrthoDB" id="40462at2157"/>
<dbReference type="InterPro" id="IPR015797">
    <property type="entry name" value="NUDIX_hydrolase-like_dom_sf"/>
</dbReference>
<dbReference type="CDD" id="cd18873">
    <property type="entry name" value="NUDIX_NadM_like"/>
    <property type="match status" value="1"/>
</dbReference>
<dbReference type="Gene3D" id="3.90.79.10">
    <property type="entry name" value="Nucleoside Triphosphate Pyrophosphohydrolase"/>
    <property type="match status" value="1"/>
</dbReference>
<dbReference type="InterPro" id="IPR020084">
    <property type="entry name" value="NUDIX_hydrolase_CS"/>
</dbReference>